<accession>A0AAD1YPG5</accession>
<sequence>MVAEGVWADADDYRLIGALFSLDASCIEDVHWDNLLDHRSGDVLEAMEPMILHIGHHGSKSFAEQVEVLAHRNRLYLFEAREAWDSNSVNQGFHDVAIL</sequence>
<evidence type="ECO:0000313" key="1">
    <source>
        <dbReference type="EMBL" id="CAI9753948.1"/>
    </source>
</evidence>
<dbReference type="AlphaFoldDB" id="A0AAD1YPG5"/>
<gene>
    <name evidence="1" type="ORF">FPE_LOCUS1379</name>
</gene>
<keyword evidence="2" id="KW-1185">Reference proteome</keyword>
<dbReference type="EMBL" id="OU503036">
    <property type="protein sequence ID" value="CAI9753948.1"/>
    <property type="molecule type" value="Genomic_DNA"/>
</dbReference>
<name>A0AAD1YPG5_9LAMI</name>
<protein>
    <submittedName>
        <fullName evidence="1">Uncharacterized protein</fullName>
    </submittedName>
</protein>
<proteinExistence type="predicted"/>
<dbReference type="Proteomes" id="UP000834106">
    <property type="component" value="Chromosome 1"/>
</dbReference>
<dbReference type="PANTHER" id="PTHR47430:SF4">
    <property type="entry name" value="GB|AAC33480.1"/>
    <property type="match status" value="1"/>
</dbReference>
<dbReference type="PANTHER" id="PTHR47430">
    <property type="entry name" value="GB|AAC33480.1"/>
    <property type="match status" value="1"/>
</dbReference>
<organism evidence="1 2">
    <name type="scientific">Fraxinus pennsylvanica</name>
    <dbReference type="NCBI Taxonomy" id="56036"/>
    <lineage>
        <taxon>Eukaryota</taxon>
        <taxon>Viridiplantae</taxon>
        <taxon>Streptophyta</taxon>
        <taxon>Embryophyta</taxon>
        <taxon>Tracheophyta</taxon>
        <taxon>Spermatophyta</taxon>
        <taxon>Magnoliopsida</taxon>
        <taxon>eudicotyledons</taxon>
        <taxon>Gunneridae</taxon>
        <taxon>Pentapetalae</taxon>
        <taxon>asterids</taxon>
        <taxon>lamiids</taxon>
        <taxon>Lamiales</taxon>
        <taxon>Oleaceae</taxon>
        <taxon>Oleeae</taxon>
        <taxon>Fraxinus</taxon>
    </lineage>
</organism>
<evidence type="ECO:0000313" key="2">
    <source>
        <dbReference type="Proteomes" id="UP000834106"/>
    </source>
</evidence>
<reference evidence="1" key="1">
    <citation type="submission" date="2023-05" db="EMBL/GenBank/DDBJ databases">
        <authorList>
            <person name="Huff M."/>
        </authorList>
    </citation>
    <scope>NUCLEOTIDE SEQUENCE</scope>
</reference>